<keyword evidence="2" id="KW-0723">Serine/threonine-protein kinase</keyword>
<feature type="compositionally biased region" description="Basic and acidic residues" evidence="9">
    <location>
        <begin position="28"/>
        <end position="46"/>
    </location>
</feature>
<evidence type="ECO:0000256" key="1">
    <source>
        <dbReference type="ARBA" id="ARBA00008874"/>
    </source>
</evidence>
<dbReference type="InterPro" id="IPR000719">
    <property type="entry name" value="Prot_kinase_dom"/>
</dbReference>
<dbReference type="InterPro" id="IPR050629">
    <property type="entry name" value="STE20/SPS1-PAK"/>
</dbReference>
<sequence>MSHIPDLVRDNKLETSFDKKFTIHYFDDSDGEEHGRPNQRSEHWEEAGPLASGGFGEVSLQRCAEGNPGQRLRAVKKIARPQTKYFDYVTELEVIAKFSHRRYSKYFVKLLGWYDTDDHLFIAMEYFPQGDLQKYMSKTGPMPEVHVRSVIYQVLQGLHHMHREGFAHRDIKPGNVLIKSQPPQKDWWVKLSDFGISKRIKSPTEMLSTVKGTREYMAPELVHSKSGAQINNQACDMWSLGEMAHRMLTTTAAFPSLDALINYMIRPDSWKFQALAQHGSSDIAESLICALMKPTPEHRLTPSKALEHAWVQPCKPSGLKLAPSKTPTPR</sequence>
<keyword evidence="6" id="KW-0067">ATP-binding</keyword>
<dbReference type="CDD" id="cd00180">
    <property type="entry name" value="PKc"/>
    <property type="match status" value="1"/>
</dbReference>
<dbReference type="SUPFAM" id="SSF56112">
    <property type="entry name" value="Protein kinase-like (PK-like)"/>
    <property type="match status" value="1"/>
</dbReference>
<proteinExistence type="inferred from homology"/>
<accession>A0AAJ0BC61</accession>
<evidence type="ECO:0000256" key="9">
    <source>
        <dbReference type="SAM" id="MobiDB-lite"/>
    </source>
</evidence>
<protein>
    <submittedName>
        <fullName evidence="11">Kinase-like domain-containing protein</fullName>
    </submittedName>
</protein>
<evidence type="ECO:0000256" key="5">
    <source>
        <dbReference type="ARBA" id="ARBA00022777"/>
    </source>
</evidence>
<comment type="catalytic activity">
    <reaction evidence="7">
        <text>L-threonyl-[protein] + ATP = O-phospho-L-threonyl-[protein] + ADP + H(+)</text>
        <dbReference type="Rhea" id="RHEA:46608"/>
        <dbReference type="Rhea" id="RHEA-COMP:11060"/>
        <dbReference type="Rhea" id="RHEA-COMP:11605"/>
        <dbReference type="ChEBI" id="CHEBI:15378"/>
        <dbReference type="ChEBI" id="CHEBI:30013"/>
        <dbReference type="ChEBI" id="CHEBI:30616"/>
        <dbReference type="ChEBI" id="CHEBI:61977"/>
        <dbReference type="ChEBI" id="CHEBI:456216"/>
        <dbReference type="EC" id="2.7.11.1"/>
    </reaction>
</comment>
<dbReference type="AlphaFoldDB" id="A0AAJ0BC61"/>
<organism evidence="11 12">
    <name type="scientific">Echria macrotheca</name>
    <dbReference type="NCBI Taxonomy" id="438768"/>
    <lineage>
        <taxon>Eukaryota</taxon>
        <taxon>Fungi</taxon>
        <taxon>Dikarya</taxon>
        <taxon>Ascomycota</taxon>
        <taxon>Pezizomycotina</taxon>
        <taxon>Sordariomycetes</taxon>
        <taxon>Sordariomycetidae</taxon>
        <taxon>Sordariales</taxon>
        <taxon>Schizotheciaceae</taxon>
        <taxon>Echria</taxon>
    </lineage>
</organism>
<feature type="region of interest" description="Disordered" evidence="9">
    <location>
        <begin position="28"/>
        <end position="47"/>
    </location>
</feature>
<reference evidence="11" key="1">
    <citation type="submission" date="2023-06" db="EMBL/GenBank/DDBJ databases">
        <title>Genome-scale phylogeny and comparative genomics of the fungal order Sordariales.</title>
        <authorList>
            <consortium name="Lawrence Berkeley National Laboratory"/>
            <person name="Hensen N."/>
            <person name="Bonometti L."/>
            <person name="Westerberg I."/>
            <person name="Brannstrom I.O."/>
            <person name="Guillou S."/>
            <person name="Cros-Aarteil S."/>
            <person name="Calhoun S."/>
            <person name="Haridas S."/>
            <person name="Kuo A."/>
            <person name="Mondo S."/>
            <person name="Pangilinan J."/>
            <person name="Riley R."/>
            <person name="Labutti K."/>
            <person name="Andreopoulos B."/>
            <person name="Lipzen A."/>
            <person name="Chen C."/>
            <person name="Yanf M."/>
            <person name="Daum C."/>
            <person name="Ng V."/>
            <person name="Clum A."/>
            <person name="Steindorff A."/>
            <person name="Ohm R."/>
            <person name="Martin F."/>
            <person name="Silar P."/>
            <person name="Natvig D."/>
            <person name="Lalanne C."/>
            <person name="Gautier V."/>
            <person name="Ament-Velasquez S.L."/>
            <person name="Kruys A."/>
            <person name="Hutchinson M.I."/>
            <person name="Powell A.J."/>
            <person name="Barry K."/>
            <person name="Miller A.N."/>
            <person name="Grigoriev I.V."/>
            <person name="Debuchy R."/>
            <person name="Gladieux P."/>
            <person name="Thoren M.H."/>
            <person name="Johannesson H."/>
        </authorList>
    </citation>
    <scope>NUCLEOTIDE SEQUENCE</scope>
    <source>
        <strain evidence="11">PSN4</strain>
    </source>
</reference>
<dbReference type="EMBL" id="MU839834">
    <property type="protein sequence ID" value="KAK1755327.1"/>
    <property type="molecule type" value="Genomic_DNA"/>
</dbReference>
<evidence type="ECO:0000256" key="4">
    <source>
        <dbReference type="ARBA" id="ARBA00022741"/>
    </source>
</evidence>
<dbReference type="SMART" id="SM00220">
    <property type="entry name" value="S_TKc"/>
    <property type="match status" value="1"/>
</dbReference>
<dbReference type="GO" id="GO:0005524">
    <property type="term" value="F:ATP binding"/>
    <property type="evidence" value="ECO:0007669"/>
    <property type="project" value="UniProtKB-KW"/>
</dbReference>
<evidence type="ECO:0000256" key="2">
    <source>
        <dbReference type="ARBA" id="ARBA00022527"/>
    </source>
</evidence>
<comment type="catalytic activity">
    <reaction evidence="8">
        <text>L-seryl-[protein] + ATP = O-phospho-L-seryl-[protein] + ADP + H(+)</text>
        <dbReference type="Rhea" id="RHEA:17989"/>
        <dbReference type="Rhea" id="RHEA-COMP:9863"/>
        <dbReference type="Rhea" id="RHEA-COMP:11604"/>
        <dbReference type="ChEBI" id="CHEBI:15378"/>
        <dbReference type="ChEBI" id="CHEBI:29999"/>
        <dbReference type="ChEBI" id="CHEBI:30616"/>
        <dbReference type="ChEBI" id="CHEBI:83421"/>
        <dbReference type="ChEBI" id="CHEBI:456216"/>
        <dbReference type="EC" id="2.7.11.1"/>
    </reaction>
</comment>
<keyword evidence="5 11" id="KW-0418">Kinase</keyword>
<dbReference type="PANTHER" id="PTHR48012:SF10">
    <property type="entry name" value="FI20177P1"/>
    <property type="match status" value="1"/>
</dbReference>
<evidence type="ECO:0000256" key="6">
    <source>
        <dbReference type="ARBA" id="ARBA00022840"/>
    </source>
</evidence>
<gene>
    <name evidence="11" type="ORF">QBC47DRAFT_214227</name>
</gene>
<evidence type="ECO:0000259" key="10">
    <source>
        <dbReference type="PROSITE" id="PS50011"/>
    </source>
</evidence>
<dbReference type="GO" id="GO:0005737">
    <property type="term" value="C:cytoplasm"/>
    <property type="evidence" value="ECO:0007669"/>
    <property type="project" value="TreeGrafter"/>
</dbReference>
<keyword evidence="12" id="KW-1185">Reference proteome</keyword>
<comment type="caution">
    <text evidence="11">The sequence shown here is derived from an EMBL/GenBank/DDBJ whole genome shotgun (WGS) entry which is preliminary data.</text>
</comment>
<dbReference type="InterPro" id="IPR011009">
    <property type="entry name" value="Kinase-like_dom_sf"/>
</dbReference>
<comment type="similarity">
    <text evidence="1">Belongs to the protein kinase superfamily. STE Ser/Thr protein kinase family. STE20 subfamily.</text>
</comment>
<evidence type="ECO:0000256" key="8">
    <source>
        <dbReference type="ARBA" id="ARBA00048679"/>
    </source>
</evidence>
<dbReference type="InterPro" id="IPR008271">
    <property type="entry name" value="Ser/Thr_kinase_AS"/>
</dbReference>
<dbReference type="Pfam" id="PF00069">
    <property type="entry name" value="Pkinase"/>
    <property type="match status" value="1"/>
</dbReference>
<evidence type="ECO:0000313" key="12">
    <source>
        <dbReference type="Proteomes" id="UP001239445"/>
    </source>
</evidence>
<name>A0AAJ0BC61_9PEZI</name>
<dbReference type="PANTHER" id="PTHR48012">
    <property type="entry name" value="STERILE20-LIKE KINASE, ISOFORM B-RELATED"/>
    <property type="match status" value="1"/>
</dbReference>
<evidence type="ECO:0000313" key="11">
    <source>
        <dbReference type="EMBL" id="KAK1755327.1"/>
    </source>
</evidence>
<keyword evidence="3" id="KW-0808">Transferase</keyword>
<evidence type="ECO:0000256" key="7">
    <source>
        <dbReference type="ARBA" id="ARBA00047899"/>
    </source>
</evidence>
<dbReference type="PROSITE" id="PS50011">
    <property type="entry name" value="PROTEIN_KINASE_DOM"/>
    <property type="match status" value="1"/>
</dbReference>
<feature type="domain" description="Protein kinase" evidence="10">
    <location>
        <begin position="44"/>
        <end position="311"/>
    </location>
</feature>
<evidence type="ECO:0000256" key="3">
    <source>
        <dbReference type="ARBA" id="ARBA00022679"/>
    </source>
</evidence>
<dbReference type="Gene3D" id="1.10.510.10">
    <property type="entry name" value="Transferase(Phosphotransferase) domain 1"/>
    <property type="match status" value="1"/>
</dbReference>
<dbReference type="PROSITE" id="PS00108">
    <property type="entry name" value="PROTEIN_KINASE_ST"/>
    <property type="match status" value="1"/>
</dbReference>
<dbReference type="Proteomes" id="UP001239445">
    <property type="component" value="Unassembled WGS sequence"/>
</dbReference>
<dbReference type="GO" id="GO:0004674">
    <property type="term" value="F:protein serine/threonine kinase activity"/>
    <property type="evidence" value="ECO:0007669"/>
    <property type="project" value="UniProtKB-KW"/>
</dbReference>
<keyword evidence="4" id="KW-0547">Nucleotide-binding</keyword>